<dbReference type="OMA" id="REMPNWA"/>
<dbReference type="PANTHER" id="PTHR35073:SF1">
    <property type="entry name" value="OTOSPIRALIN"/>
    <property type="match status" value="1"/>
</dbReference>
<evidence type="ECO:0008006" key="4">
    <source>
        <dbReference type="Google" id="ProtNLM"/>
    </source>
</evidence>
<reference evidence="2" key="3">
    <citation type="submission" date="2025-09" db="UniProtKB">
        <authorList>
            <consortium name="Ensembl"/>
        </authorList>
    </citation>
    <scope>IDENTIFICATION</scope>
</reference>
<feature type="region of interest" description="Disordered" evidence="1">
    <location>
        <begin position="1"/>
        <end position="32"/>
    </location>
</feature>
<dbReference type="AlphaFoldDB" id="A0A671XSL1"/>
<reference evidence="2" key="2">
    <citation type="submission" date="2025-08" db="UniProtKB">
        <authorList>
            <consortium name="Ensembl"/>
        </authorList>
    </citation>
    <scope>IDENTIFICATION</scope>
</reference>
<feature type="compositionally biased region" description="Polar residues" evidence="1">
    <location>
        <begin position="1"/>
        <end position="11"/>
    </location>
</feature>
<dbReference type="Ensembl" id="ENSSAUT00010055994.1">
    <property type="protein sequence ID" value="ENSSAUP00010053277.1"/>
    <property type="gene ID" value="ENSSAUG00010022048.1"/>
</dbReference>
<evidence type="ECO:0000256" key="1">
    <source>
        <dbReference type="SAM" id="MobiDB-lite"/>
    </source>
</evidence>
<reference evidence="2" key="1">
    <citation type="submission" date="2021-04" db="EMBL/GenBank/DDBJ databases">
        <authorList>
            <consortium name="Wellcome Sanger Institute Data Sharing"/>
        </authorList>
    </citation>
    <scope>NUCLEOTIDE SEQUENCE [LARGE SCALE GENOMIC DNA]</scope>
</reference>
<organism evidence="2 3">
    <name type="scientific">Sparus aurata</name>
    <name type="common">Gilthead sea bream</name>
    <dbReference type="NCBI Taxonomy" id="8175"/>
    <lineage>
        <taxon>Eukaryota</taxon>
        <taxon>Metazoa</taxon>
        <taxon>Chordata</taxon>
        <taxon>Craniata</taxon>
        <taxon>Vertebrata</taxon>
        <taxon>Euteleostomi</taxon>
        <taxon>Actinopterygii</taxon>
        <taxon>Neopterygii</taxon>
        <taxon>Teleostei</taxon>
        <taxon>Neoteleostei</taxon>
        <taxon>Acanthomorphata</taxon>
        <taxon>Eupercaria</taxon>
        <taxon>Spariformes</taxon>
        <taxon>Sparidae</taxon>
        <taxon>Sparus</taxon>
    </lineage>
</organism>
<dbReference type="GeneTree" id="ENSGT00990000203982"/>
<protein>
    <recommendedName>
        <fullName evidence="4">Otospiralin</fullName>
    </recommendedName>
</protein>
<dbReference type="PANTHER" id="PTHR35073">
    <property type="entry name" value="OTOSPIRALIN"/>
    <property type="match status" value="1"/>
</dbReference>
<dbReference type="GO" id="GO:0007605">
    <property type="term" value="P:sensory perception of sound"/>
    <property type="evidence" value="ECO:0007669"/>
    <property type="project" value="InterPro"/>
</dbReference>
<dbReference type="InterPro" id="IPR028224">
    <property type="entry name" value="Otospiralin"/>
</dbReference>
<feature type="compositionally biased region" description="Basic and acidic residues" evidence="1">
    <location>
        <begin position="22"/>
        <end position="31"/>
    </location>
</feature>
<dbReference type="InParanoid" id="A0A671XSL1"/>
<accession>A0A671XSL1</accession>
<dbReference type="Pfam" id="PF15182">
    <property type="entry name" value="OTOS"/>
    <property type="match status" value="1"/>
</dbReference>
<evidence type="ECO:0000313" key="3">
    <source>
        <dbReference type="Proteomes" id="UP000472265"/>
    </source>
</evidence>
<proteinExistence type="predicted"/>
<dbReference type="Proteomes" id="UP000472265">
    <property type="component" value="Chromosome 9"/>
</dbReference>
<sequence>MFTPLSLSPSFLTGAEESVAGGRREDREKRSPPYWGLWSSDFYGWLEELRARADHEGMQDLARTFWSHFPISTGLGYDSPQSDPKPEE</sequence>
<evidence type="ECO:0000313" key="2">
    <source>
        <dbReference type="Ensembl" id="ENSSAUP00010053277.1"/>
    </source>
</evidence>
<keyword evidence="3" id="KW-1185">Reference proteome</keyword>
<name>A0A671XSL1_SPAAU</name>